<dbReference type="GeneID" id="60404505"/>
<organism evidence="3 4">
    <name type="scientific">Eimeria mitis</name>
    <dbReference type="NCBI Taxonomy" id="44415"/>
    <lineage>
        <taxon>Eukaryota</taxon>
        <taxon>Sar</taxon>
        <taxon>Alveolata</taxon>
        <taxon>Apicomplexa</taxon>
        <taxon>Conoidasida</taxon>
        <taxon>Coccidia</taxon>
        <taxon>Eucoccidiorida</taxon>
        <taxon>Eimeriorina</taxon>
        <taxon>Eimeriidae</taxon>
        <taxon>Eimeria</taxon>
    </lineage>
</organism>
<evidence type="ECO:0000256" key="2">
    <source>
        <dbReference type="SAM" id="SignalP"/>
    </source>
</evidence>
<accession>U6KET3</accession>
<evidence type="ECO:0000313" key="3">
    <source>
        <dbReference type="EMBL" id="CDJ36540.1"/>
    </source>
</evidence>
<dbReference type="Proteomes" id="UP000030744">
    <property type="component" value="Unassembled WGS sequence"/>
</dbReference>
<feature type="compositionally biased region" description="Basic residues" evidence="1">
    <location>
        <begin position="128"/>
        <end position="140"/>
    </location>
</feature>
<reference evidence="3" key="1">
    <citation type="submission" date="2013-10" db="EMBL/GenBank/DDBJ databases">
        <title>Genomic analysis of the causative agents of coccidiosis in chickens.</title>
        <authorList>
            <person name="Reid A.J."/>
            <person name="Blake D."/>
            <person name="Billington K."/>
            <person name="Browne H."/>
            <person name="Dunn M."/>
            <person name="Hung S."/>
            <person name="Kawahara F."/>
            <person name="Miranda-Saavedra D."/>
            <person name="Mourier T."/>
            <person name="Nagra H."/>
            <person name="Otto T.D."/>
            <person name="Rawlings N."/>
            <person name="Sanchez A."/>
            <person name="Sanders M."/>
            <person name="Subramaniam C."/>
            <person name="Tay Y."/>
            <person name="Dear P."/>
            <person name="Doerig C."/>
            <person name="Gruber A."/>
            <person name="Parkinson J."/>
            <person name="Shirley M."/>
            <person name="Wan K.L."/>
            <person name="Berriman M."/>
            <person name="Tomley F."/>
            <person name="Pain A."/>
        </authorList>
    </citation>
    <scope>NUCLEOTIDE SEQUENCE [LARGE SCALE GENOMIC DNA]</scope>
    <source>
        <strain evidence="3">Houghton</strain>
    </source>
</reference>
<dbReference type="VEuPathDB" id="ToxoDB:EMH_0089840"/>
<dbReference type="EMBL" id="HG736213">
    <property type="protein sequence ID" value="CDJ36540.1"/>
    <property type="molecule type" value="Genomic_DNA"/>
</dbReference>
<feature type="chain" id="PRO_5004672876" evidence="2">
    <location>
        <begin position="23"/>
        <end position="140"/>
    </location>
</feature>
<dbReference type="RefSeq" id="XP_037878828.1">
    <property type="nucleotide sequence ID" value="XM_038022974.1"/>
</dbReference>
<proteinExistence type="predicted"/>
<sequence>MELLRLFAVLLATAFCALSTEASISFIERVNTGEDVKQYREATTPGCICGNPRRQHQRRHQRQWHRNKHDGSVVFYLRSNNNNHDIANNTRINTIDNRRNNDNSSHIRIIHNRNSNNHDNRSNSNYNNHKKHHKNNPSDG</sequence>
<dbReference type="AlphaFoldDB" id="U6KET3"/>
<protein>
    <submittedName>
        <fullName evidence="3">Uncharacterized protein</fullName>
    </submittedName>
</protein>
<reference evidence="3" key="2">
    <citation type="submission" date="2013-10" db="EMBL/GenBank/DDBJ databases">
        <authorList>
            <person name="Aslett M."/>
        </authorList>
    </citation>
    <scope>NUCLEOTIDE SEQUENCE [LARGE SCALE GENOMIC DNA]</scope>
    <source>
        <strain evidence="3">Houghton</strain>
    </source>
</reference>
<name>U6KET3_9EIME</name>
<evidence type="ECO:0000313" key="4">
    <source>
        <dbReference type="Proteomes" id="UP000030744"/>
    </source>
</evidence>
<feature type="region of interest" description="Disordered" evidence="1">
    <location>
        <begin position="111"/>
        <end position="140"/>
    </location>
</feature>
<keyword evidence="4" id="KW-1185">Reference proteome</keyword>
<gene>
    <name evidence="3" type="ORF">EMH_0089840</name>
</gene>
<evidence type="ECO:0000256" key="1">
    <source>
        <dbReference type="SAM" id="MobiDB-lite"/>
    </source>
</evidence>
<keyword evidence="2" id="KW-0732">Signal</keyword>
<feature type="signal peptide" evidence="2">
    <location>
        <begin position="1"/>
        <end position="22"/>
    </location>
</feature>